<dbReference type="Proteomes" id="UP000694523">
    <property type="component" value="Unplaced"/>
</dbReference>
<feature type="signal peptide" evidence="8">
    <location>
        <begin position="1"/>
        <end position="24"/>
    </location>
</feature>
<feature type="domain" description="CUB" evidence="9">
    <location>
        <begin position="17"/>
        <end position="160"/>
    </location>
</feature>
<evidence type="ECO:0000256" key="8">
    <source>
        <dbReference type="SAM" id="SignalP"/>
    </source>
</evidence>
<evidence type="ECO:0000313" key="11">
    <source>
        <dbReference type="Ensembl" id="ENSNMLP00000027365.1"/>
    </source>
</evidence>
<dbReference type="SMART" id="SM00042">
    <property type="entry name" value="CUB"/>
    <property type="match status" value="1"/>
</dbReference>
<accession>A0A8C6TXZ2</accession>
<keyword evidence="8" id="KW-0732">Signal</keyword>
<keyword evidence="12" id="KW-1185">Reference proteome</keyword>
<feature type="chain" id="PRO_5034421193" evidence="8">
    <location>
        <begin position="25"/>
        <end position="311"/>
    </location>
</feature>
<protein>
    <submittedName>
        <fullName evidence="11">Platelet derived growth factor d</fullName>
    </submittedName>
</protein>
<evidence type="ECO:0000256" key="4">
    <source>
        <dbReference type="ARBA" id="ARBA00022737"/>
    </source>
</evidence>
<sequence length="311" mass="35027">MSGFALFNLWMLLLLGCSSEVARAKVANAKVTKGNFRRADLYRSVESINVTQLGGVIFSPRFPKPYPRNLMLSWKLLSPPGSRIHLEFKNFSLEGPVKGACSNDFVEVEGLNKAASIVWGRWCGRDLPHSINSTGNILRIAFKSNDLIVAKGFKIQYSLLYDPPVSNFGDPMLMSDFGDMFAPVTEVPFSLEDLDRAIAPFDTIEELLQSLHPDTWRQDLDSIYTAEAQILYRSRAYHLASRENKVDLNRLYDDVKRYSCTPRNFSVNIREELRITSAVYFPRCLLVKRCGGNCGCGTDNWNTGCTCQPAK</sequence>
<comment type="caution">
    <text evidence="7">Lacks conserved residue(s) required for the propagation of feature annotation.</text>
</comment>
<dbReference type="Ensembl" id="ENSNMLT00000030570.1">
    <property type="protein sequence ID" value="ENSNMLP00000027365.1"/>
    <property type="gene ID" value="ENSNMLG00000017442.1"/>
</dbReference>
<organism evidence="11 12">
    <name type="scientific">Neogobius melanostomus</name>
    <name type="common">round goby</name>
    <dbReference type="NCBI Taxonomy" id="47308"/>
    <lineage>
        <taxon>Eukaryota</taxon>
        <taxon>Metazoa</taxon>
        <taxon>Chordata</taxon>
        <taxon>Craniata</taxon>
        <taxon>Vertebrata</taxon>
        <taxon>Euteleostomi</taxon>
        <taxon>Actinopterygii</taxon>
        <taxon>Neopterygii</taxon>
        <taxon>Teleostei</taxon>
        <taxon>Neoteleostei</taxon>
        <taxon>Acanthomorphata</taxon>
        <taxon>Gobiaria</taxon>
        <taxon>Gobiiformes</taxon>
        <taxon>Gobioidei</taxon>
        <taxon>Gobiidae</taxon>
        <taxon>Benthophilinae</taxon>
        <taxon>Neogobiini</taxon>
        <taxon>Neogobius</taxon>
    </lineage>
</organism>
<keyword evidence="4" id="KW-0677">Repeat</keyword>
<dbReference type="Gene3D" id="2.60.120.290">
    <property type="entry name" value="Spermadhesin, CUB domain"/>
    <property type="match status" value="1"/>
</dbReference>
<evidence type="ECO:0000259" key="10">
    <source>
        <dbReference type="PROSITE" id="PS50278"/>
    </source>
</evidence>
<reference evidence="11" key="2">
    <citation type="submission" date="2025-09" db="UniProtKB">
        <authorList>
            <consortium name="Ensembl"/>
        </authorList>
    </citation>
    <scope>IDENTIFICATION</scope>
</reference>
<dbReference type="PANTHER" id="PTHR24251">
    <property type="entry name" value="OVOCHYMASE-RELATED"/>
    <property type="match status" value="1"/>
</dbReference>
<dbReference type="SUPFAM" id="SSF57501">
    <property type="entry name" value="Cystine-knot cytokines"/>
    <property type="match status" value="1"/>
</dbReference>
<keyword evidence="2" id="KW-0964">Secreted</keyword>
<dbReference type="InterPro" id="IPR000072">
    <property type="entry name" value="PDGF/VEGF_dom"/>
</dbReference>
<evidence type="ECO:0000256" key="3">
    <source>
        <dbReference type="ARBA" id="ARBA00022685"/>
    </source>
</evidence>
<dbReference type="FunFam" id="2.60.120.290:FF:000005">
    <property type="entry name" value="Procollagen C-endopeptidase enhancer 1"/>
    <property type="match status" value="1"/>
</dbReference>
<dbReference type="Gene3D" id="2.10.90.10">
    <property type="entry name" value="Cystine-knot cytokines"/>
    <property type="match status" value="1"/>
</dbReference>
<evidence type="ECO:0000313" key="12">
    <source>
        <dbReference type="Proteomes" id="UP000694523"/>
    </source>
</evidence>
<dbReference type="GO" id="GO:0005576">
    <property type="term" value="C:extracellular region"/>
    <property type="evidence" value="ECO:0007669"/>
    <property type="project" value="UniProtKB-SubCell"/>
</dbReference>
<evidence type="ECO:0000256" key="1">
    <source>
        <dbReference type="ARBA" id="ARBA00004613"/>
    </source>
</evidence>
<evidence type="ECO:0000256" key="5">
    <source>
        <dbReference type="ARBA" id="ARBA00023030"/>
    </source>
</evidence>
<proteinExistence type="predicted"/>
<dbReference type="Pfam" id="PF00431">
    <property type="entry name" value="CUB"/>
    <property type="match status" value="1"/>
</dbReference>
<name>A0A8C6TXZ2_9GOBI</name>
<evidence type="ECO:0000259" key="9">
    <source>
        <dbReference type="PROSITE" id="PS01180"/>
    </source>
</evidence>
<comment type="subcellular location">
    <subcellularLocation>
        <location evidence="1">Secreted</location>
    </subcellularLocation>
</comment>
<evidence type="ECO:0000256" key="7">
    <source>
        <dbReference type="PROSITE-ProRule" id="PRU00059"/>
    </source>
</evidence>
<dbReference type="SUPFAM" id="SSF49854">
    <property type="entry name" value="Spermadhesin, CUB domain"/>
    <property type="match status" value="1"/>
</dbReference>
<dbReference type="GO" id="GO:0016020">
    <property type="term" value="C:membrane"/>
    <property type="evidence" value="ECO:0007669"/>
    <property type="project" value="InterPro"/>
</dbReference>
<reference evidence="11" key="1">
    <citation type="submission" date="2025-08" db="UniProtKB">
        <authorList>
            <consortium name="Ensembl"/>
        </authorList>
    </citation>
    <scope>IDENTIFICATION</scope>
</reference>
<dbReference type="PROSITE" id="PS50278">
    <property type="entry name" value="PDGF_2"/>
    <property type="match status" value="1"/>
</dbReference>
<dbReference type="InterPro" id="IPR029034">
    <property type="entry name" value="Cystine-knot_cytokine"/>
</dbReference>
<keyword evidence="6" id="KW-1015">Disulfide bond</keyword>
<dbReference type="AlphaFoldDB" id="A0A8C6TXZ2"/>
<dbReference type="PROSITE" id="PS01180">
    <property type="entry name" value="CUB"/>
    <property type="match status" value="1"/>
</dbReference>
<dbReference type="InterPro" id="IPR035914">
    <property type="entry name" value="Sperma_CUB_dom_sf"/>
</dbReference>
<evidence type="ECO:0000256" key="2">
    <source>
        <dbReference type="ARBA" id="ARBA00022525"/>
    </source>
</evidence>
<keyword evidence="5" id="KW-0339">Growth factor</keyword>
<evidence type="ECO:0000256" key="6">
    <source>
        <dbReference type="ARBA" id="ARBA00023157"/>
    </source>
</evidence>
<feature type="domain" description="Platelet-derived growth factor (PDGF) family profile" evidence="10">
    <location>
        <begin position="247"/>
        <end position="295"/>
    </location>
</feature>
<dbReference type="InterPro" id="IPR000859">
    <property type="entry name" value="CUB_dom"/>
</dbReference>
<dbReference type="GO" id="GO:0008083">
    <property type="term" value="F:growth factor activity"/>
    <property type="evidence" value="ECO:0007669"/>
    <property type="project" value="UniProtKB-KW"/>
</dbReference>
<keyword evidence="3" id="KW-0165">Cleavage on pair of basic residues</keyword>
<dbReference type="CDD" id="cd00041">
    <property type="entry name" value="CUB"/>
    <property type="match status" value="1"/>
</dbReference>